<dbReference type="PROSITE" id="PS50851">
    <property type="entry name" value="CHEW"/>
    <property type="match status" value="1"/>
</dbReference>
<evidence type="ECO:0000313" key="3">
    <source>
        <dbReference type="Proteomes" id="UP000030012"/>
    </source>
</evidence>
<dbReference type="GO" id="GO:0007165">
    <property type="term" value="P:signal transduction"/>
    <property type="evidence" value="ECO:0007669"/>
    <property type="project" value="InterPro"/>
</dbReference>
<evidence type="ECO:0000313" key="2">
    <source>
        <dbReference type="EMBL" id="KGM97020.1"/>
    </source>
</evidence>
<dbReference type="EMBL" id="JENJ01000015">
    <property type="protein sequence ID" value="KGM97020.1"/>
    <property type="molecule type" value="Genomic_DNA"/>
</dbReference>
<dbReference type="PANTHER" id="PTHR22617">
    <property type="entry name" value="CHEMOTAXIS SENSOR HISTIDINE KINASE-RELATED"/>
    <property type="match status" value="1"/>
</dbReference>
<dbReference type="SMART" id="SM00260">
    <property type="entry name" value="CheW"/>
    <property type="match status" value="1"/>
</dbReference>
<proteinExistence type="predicted"/>
<dbReference type="InterPro" id="IPR036061">
    <property type="entry name" value="CheW-like_dom_sf"/>
</dbReference>
<evidence type="ECO:0000259" key="1">
    <source>
        <dbReference type="PROSITE" id="PS50851"/>
    </source>
</evidence>
<dbReference type="InterPro" id="IPR039315">
    <property type="entry name" value="CheW"/>
</dbReference>
<dbReference type="PANTHER" id="PTHR22617:SF23">
    <property type="entry name" value="CHEMOTAXIS PROTEIN CHEW"/>
    <property type="match status" value="1"/>
</dbReference>
<dbReference type="GO" id="GO:0006935">
    <property type="term" value="P:chemotaxis"/>
    <property type="evidence" value="ECO:0007669"/>
    <property type="project" value="InterPro"/>
</dbReference>
<dbReference type="Proteomes" id="UP000030012">
    <property type="component" value="Unassembled WGS sequence"/>
</dbReference>
<dbReference type="Gene3D" id="2.30.30.40">
    <property type="entry name" value="SH3 Domains"/>
    <property type="match status" value="1"/>
</dbReference>
<comment type="caution">
    <text evidence="2">The sequence shown here is derived from an EMBL/GenBank/DDBJ whole genome shotgun (WGS) entry which is preliminary data.</text>
</comment>
<dbReference type="GO" id="GO:0005829">
    <property type="term" value="C:cytosol"/>
    <property type="evidence" value="ECO:0007669"/>
    <property type="project" value="TreeGrafter"/>
</dbReference>
<dbReference type="SUPFAM" id="SSF50341">
    <property type="entry name" value="CheW-like"/>
    <property type="match status" value="1"/>
</dbReference>
<dbReference type="OrthoDB" id="9794382at2"/>
<gene>
    <name evidence="2" type="ORF">Z968_04765</name>
</gene>
<sequence>MENKEIKILIVNINNQYYATDIKEVERILGYEVPTNLPDSPEFIEGVINYEGNILPIISIAKKFNIPESDNKKNAKIVVIKEPQNKIGVIVDVVLEVRNICLNDIEEPPEIISQVSKRYIEGLIKLDDKIIIFLNLGNILTDEEKEAILN</sequence>
<name>A0A0A0IBP6_CLONO</name>
<feature type="domain" description="CheW-like" evidence="1">
    <location>
        <begin position="5"/>
        <end position="145"/>
    </location>
</feature>
<accession>A0A0A0IBP6</accession>
<organism evidence="2 3">
    <name type="scientific">Clostridium novyi A str. 4552</name>
    <dbReference type="NCBI Taxonomy" id="1444289"/>
    <lineage>
        <taxon>Bacteria</taxon>
        <taxon>Bacillati</taxon>
        <taxon>Bacillota</taxon>
        <taxon>Clostridia</taxon>
        <taxon>Eubacteriales</taxon>
        <taxon>Clostridiaceae</taxon>
        <taxon>Clostridium</taxon>
    </lineage>
</organism>
<protein>
    <submittedName>
        <fullName evidence="2">Chemotaxis protein CheW</fullName>
    </submittedName>
</protein>
<dbReference type="InterPro" id="IPR002545">
    <property type="entry name" value="CheW-lke_dom"/>
</dbReference>
<dbReference type="Pfam" id="PF01584">
    <property type="entry name" value="CheW"/>
    <property type="match status" value="1"/>
</dbReference>
<dbReference type="Gene3D" id="2.40.50.180">
    <property type="entry name" value="CheA-289, Domain 4"/>
    <property type="match status" value="1"/>
</dbReference>
<dbReference type="AlphaFoldDB" id="A0A0A0IBP6"/>
<dbReference type="RefSeq" id="WP_039254002.1">
    <property type="nucleotide sequence ID" value="NZ_JENJ01000015.1"/>
</dbReference>
<reference evidence="2 3" key="1">
    <citation type="submission" date="2014-01" db="EMBL/GenBank/DDBJ databases">
        <title>Plasmidome dynamics in the species complex Clostridium novyi sensu lato converts strains of independent lineages into distinctly different pathogens.</title>
        <authorList>
            <person name="Skarin H."/>
            <person name="Segerman B."/>
        </authorList>
    </citation>
    <scope>NUCLEOTIDE SEQUENCE [LARGE SCALE GENOMIC DNA]</scope>
    <source>
        <strain evidence="2 3">4552</strain>
    </source>
</reference>